<feature type="region of interest" description="Disordered" evidence="1">
    <location>
        <begin position="1"/>
        <end position="38"/>
    </location>
</feature>
<organism evidence="3 4">
    <name type="scientific">Nesidiocoris tenuis</name>
    <dbReference type="NCBI Taxonomy" id="355587"/>
    <lineage>
        <taxon>Eukaryota</taxon>
        <taxon>Metazoa</taxon>
        <taxon>Ecdysozoa</taxon>
        <taxon>Arthropoda</taxon>
        <taxon>Hexapoda</taxon>
        <taxon>Insecta</taxon>
        <taxon>Pterygota</taxon>
        <taxon>Neoptera</taxon>
        <taxon>Paraneoptera</taxon>
        <taxon>Hemiptera</taxon>
        <taxon>Heteroptera</taxon>
        <taxon>Panheteroptera</taxon>
        <taxon>Cimicomorpha</taxon>
        <taxon>Miridae</taxon>
        <taxon>Dicyphina</taxon>
        <taxon>Nesidiocoris</taxon>
    </lineage>
</organism>
<keyword evidence="4" id="KW-1185">Reference proteome</keyword>
<keyword evidence="2" id="KW-0472">Membrane</keyword>
<evidence type="ECO:0000256" key="2">
    <source>
        <dbReference type="SAM" id="Phobius"/>
    </source>
</evidence>
<keyword evidence="2" id="KW-1133">Transmembrane helix</keyword>
<gene>
    <name evidence="3" type="ORF">NTJ_14850</name>
</gene>
<dbReference type="Proteomes" id="UP001307889">
    <property type="component" value="Chromosome 13"/>
</dbReference>
<reference evidence="3 4" key="1">
    <citation type="submission" date="2023-09" db="EMBL/GenBank/DDBJ databases">
        <title>Nesidiocoris tenuis whole genome shotgun sequence.</title>
        <authorList>
            <person name="Shibata T."/>
            <person name="Shimoda M."/>
            <person name="Kobayashi T."/>
            <person name="Uehara T."/>
        </authorList>
    </citation>
    <scope>NUCLEOTIDE SEQUENCE [LARGE SCALE GENOMIC DNA]</scope>
    <source>
        <strain evidence="3 4">Japan</strain>
    </source>
</reference>
<keyword evidence="2" id="KW-0812">Transmembrane</keyword>
<name>A0ABN7BFR7_9HEMI</name>
<accession>A0ABN7BFR7</accession>
<feature type="transmembrane region" description="Helical" evidence="2">
    <location>
        <begin position="54"/>
        <end position="75"/>
    </location>
</feature>
<dbReference type="EMBL" id="AP028921">
    <property type="protein sequence ID" value="BET02031.1"/>
    <property type="molecule type" value="Genomic_DNA"/>
</dbReference>
<sequence>MESTSSAEGDDCRRWKAGGGGAHVRPVTSYDGGRRRDATTVSASKATMKLRERVTLGASALAVLLTLGIVLDLQLDLGVTTGRRLRPAAHRLLNTDASGGHARQQYGDAGIDAPRAVYNQLRRRFLERTNSSSSAGAAVSTGVGGAAGTLGSVQPSPPTVGANDVMTSPSMADQFLDLREVLTDPDGGQDVVVRTYEDDEANPTLVSFLQTTPK</sequence>
<proteinExistence type="predicted"/>
<evidence type="ECO:0000313" key="4">
    <source>
        <dbReference type="Proteomes" id="UP001307889"/>
    </source>
</evidence>
<evidence type="ECO:0000313" key="3">
    <source>
        <dbReference type="EMBL" id="BET02031.1"/>
    </source>
</evidence>
<protein>
    <submittedName>
        <fullName evidence="3">Uncharacterized protein</fullName>
    </submittedName>
</protein>
<evidence type="ECO:0000256" key="1">
    <source>
        <dbReference type="SAM" id="MobiDB-lite"/>
    </source>
</evidence>